<accession>A0ACC0C301</accession>
<dbReference type="EMBL" id="CM044702">
    <property type="protein sequence ID" value="KAI5679285.1"/>
    <property type="molecule type" value="Genomic_DNA"/>
</dbReference>
<evidence type="ECO:0000313" key="1">
    <source>
        <dbReference type="EMBL" id="KAI5679285.1"/>
    </source>
</evidence>
<gene>
    <name evidence="1" type="ORF">M9H77_10235</name>
</gene>
<name>A0ACC0C301_CATRO</name>
<protein>
    <submittedName>
        <fullName evidence="1">Uncharacterized protein</fullName>
    </submittedName>
</protein>
<reference evidence="2" key="1">
    <citation type="journal article" date="2023" name="Nat. Plants">
        <title>Single-cell RNA sequencing provides a high-resolution roadmap for understanding the multicellular compartmentation of specialized metabolism.</title>
        <authorList>
            <person name="Sun S."/>
            <person name="Shen X."/>
            <person name="Li Y."/>
            <person name="Li Y."/>
            <person name="Wang S."/>
            <person name="Li R."/>
            <person name="Zhang H."/>
            <person name="Shen G."/>
            <person name="Guo B."/>
            <person name="Wei J."/>
            <person name="Xu J."/>
            <person name="St-Pierre B."/>
            <person name="Chen S."/>
            <person name="Sun C."/>
        </authorList>
    </citation>
    <scope>NUCLEOTIDE SEQUENCE [LARGE SCALE GENOMIC DNA]</scope>
</reference>
<proteinExistence type="predicted"/>
<comment type="caution">
    <text evidence="1">The sequence shown here is derived from an EMBL/GenBank/DDBJ whole genome shotgun (WGS) entry which is preliminary data.</text>
</comment>
<keyword evidence="2" id="KW-1185">Reference proteome</keyword>
<organism evidence="1 2">
    <name type="scientific">Catharanthus roseus</name>
    <name type="common">Madagascar periwinkle</name>
    <name type="synonym">Vinca rosea</name>
    <dbReference type="NCBI Taxonomy" id="4058"/>
    <lineage>
        <taxon>Eukaryota</taxon>
        <taxon>Viridiplantae</taxon>
        <taxon>Streptophyta</taxon>
        <taxon>Embryophyta</taxon>
        <taxon>Tracheophyta</taxon>
        <taxon>Spermatophyta</taxon>
        <taxon>Magnoliopsida</taxon>
        <taxon>eudicotyledons</taxon>
        <taxon>Gunneridae</taxon>
        <taxon>Pentapetalae</taxon>
        <taxon>asterids</taxon>
        <taxon>lamiids</taxon>
        <taxon>Gentianales</taxon>
        <taxon>Apocynaceae</taxon>
        <taxon>Rauvolfioideae</taxon>
        <taxon>Vinceae</taxon>
        <taxon>Catharanthinae</taxon>
        <taxon>Catharanthus</taxon>
    </lineage>
</organism>
<sequence length="1688" mass="185684">MGSKGGGLFRYADQVDKLLMIFGTIGSIGDGMMTPLVLFILSGLIGRYGTADVSISIKDVNKYSSRLLYLAVGVGTFAFIEGLCWTRTAERQASRIRTEYLKSILRQEVGFFDDQDGSSTTFQIISSISVDAHAIQDVIAEKIPNCIARLAEFLCGYIVGFSLSWRLALASIPFVLGFIIPGVGFGKVFMDFQLKTREAYGIAGCIAEQAISSIRTVYSYVGEVQTFDRFSQALQHSMSFGMKAGFVKGMMIGSSGLLFASWAFLAWVGSILVIDKGENAGKVFMSICATTLAGLGCLGALPNFSFISDAMAAATRIFKTIDRIPIIDTENAKGKALAHVRGEIEFKDVDFSYPSRPRTLILKGFSLRVKAGKTVGLVGGSGSGKSTIISLLERFYDPIKGDILLDGYKIKKLQLKWLRSQMGLVNQEPVLFATSIKENILFGKEGATMGMVEAAAKAANAHDFIIKLPDGYETHVGQFGVQLSGGQRQRIAIARALLKDPKVLLLDEATSALDAESERIVQEALDQASLGRTTIIIAHRLTTIRRADKIVVLESGRVVESGSHDELMQFQNEEGGVYFKMVQLQQSATSSGISNNRDHPMDDRKFKRSMYVRTPRSPFSARSSWQNSPVSPYGQSLTASPNPSIQLYSYYDSDDDVNYENFSHPSPSQWRLLKMNAPEWKRGFLGCLGAATFGAVQPIYAYCLGSIVSVYFLSDNSKLKSETKIYSIIFVSLGVISFFANIVQHYNFAIMGEHVTKRVREKVLQTVLTFEIGWFDQDDNTSAAICARLATEANLVRSLVGDRMSLLVQVFTGACLACILGLIVTWRVAIVMIATQPLAIASFYSRSVFMQKMSAKAKKAQNEGSQLASEAVVNHRTITAFSSQERILKLFIATLGAPKRESIKQSRISGVALFISQFITVATMALTFWYGGRLMNQGLVSSKHLFQAFFLLMSTGKNIADAGSMSSDIARGGKAIRSVFAILDRKSEIEPEDLQGLKIGRRLQGKIELKNVSFSYPSRPDQMIFQGLNLKIQPGKTVALVGQSGSGKSTVIGLIERFYDPIKGSVFIDDVDIKSYNLRDLRSHIALVSQEPTLFGGTILENIVYGKENATEAEIRKAAKLANAEEFISSMKDGYQTYCGERGVQLSGGQKQRIALARAILKNPAILLLDEATSALDSVSENLVQEALEKMMVDRTCVVVAHRLSTIQKSDSIAVIKNGKMALYFRLLVGEWYARIAFYLFMDQYCFVPFCPFPDAMENISKADEDDDEDKSPQPETGRVMLPPTPCRYLLSDTSSCSEIQASSSSTTSQDSSTSSSLESNLSLLTLPSVPSLQNLSPENYLNLSVSTLCITSIKPQPFPVNFLAVHNNLLYAVSGNEINVFDIVNFNQFDTFSVQDPSSGSIKSLVFCTGKIFTAHQDCKIRVWKLIPNKKHKLISTLPTLEDRFRNFILPKNYVKIRRHKKKLWVEHYDAVSGLATGGGEKLIYSVSWDKYLKIWKSPDFRCVESVKAHDDAINAVVLSPDGLIYTGSADKRIKVWGKPNLEKKHVLIATLEKHKSAVNALALSSDGSVLFSGACDRSILVWEREDSANHMAVTGALRGHSKAILCLINISDLLFSGSADRTVRIWQRGINGRYCCLTVLDGHVKPVKSLVALPPENGENGGEINVVSGSFDGEIKVWKVTAIKKF</sequence>
<dbReference type="Proteomes" id="UP001060085">
    <property type="component" value="Linkage Group LG02"/>
</dbReference>
<evidence type="ECO:0000313" key="2">
    <source>
        <dbReference type="Proteomes" id="UP001060085"/>
    </source>
</evidence>